<gene>
    <name evidence="1" type="ORF">RM863_11720</name>
</gene>
<accession>A0ABU2UI65</accession>
<evidence type="ECO:0000313" key="2">
    <source>
        <dbReference type="Proteomes" id="UP001180489"/>
    </source>
</evidence>
<reference evidence="1" key="1">
    <citation type="submission" date="2024-05" db="EMBL/GenBank/DDBJ databases">
        <title>30 novel species of actinomycetes from the DSMZ collection.</title>
        <authorList>
            <person name="Nouioui I."/>
        </authorList>
    </citation>
    <scope>NUCLEOTIDE SEQUENCE</scope>
    <source>
        <strain evidence="1">DSM 41014</strain>
    </source>
</reference>
<keyword evidence="2" id="KW-1185">Reference proteome</keyword>
<proteinExistence type="predicted"/>
<comment type="caution">
    <text evidence="1">The sequence shown here is derived from an EMBL/GenBank/DDBJ whole genome shotgun (WGS) entry which is preliminary data.</text>
</comment>
<sequence length="100" mass="10801">MQDYQAIVRVRHRGLDLAVNAEALDIVTAALDEHGASAQLWPDVSEWTMTVSAPSVYAVAPVAGRSVQRAYARAGAQASVVRVDAWQAAEWDRAHSEGVE</sequence>
<name>A0ABU2UI65_9ACTN</name>
<evidence type="ECO:0000313" key="1">
    <source>
        <dbReference type="EMBL" id="MDT0472794.1"/>
    </source>
</evidence>
<dbReference type="EMBL" id="JAVRFF010000011">
    <property type="protein sequence ID" value="MDT0472794.1"/>
    <property type="molecule type" value="Genomic_DNA"/>
</dbReference>
<dbReference type="RefSeq" id="WP_311634943.1">
    <property type="nucleotide sequence ID" value="NZ_JAVRFF010000011.1"/>
</dbReference>
<protein>
    <submittedName>
        <fullName evidence="1">Uncharacterized protein</fullName>
    </submittedName>
</protein>
<dbReference type="Proteomes" id="UP001180489">
    <property type="component" value="Unassembled WGS sequence"/>
</dbReference>
<organism evidence="1 2">
    <name type="scientific">Streptomyces hintoniae</name>
    <dbReference type="NCBI Taxonomy" id="3075521"/>
    <lineage>
        <taxon>Bacteria</taxon>
        <taxon>Bacillati</taxon>
        <taxon>Actinomycetota</taxon>
        <taxon>Actinomycetes</taxon>
        <taxon>Kitasatosporales</taxon>
        <taxon>Streptomycetaceae</taxon>
        <taxon>Streptomyces</taxon>
    </lineage>
</organism>